<evidence type="ECO:0000313" key="2">
    <source>
        <dbReference type="EMBL" id="QVL31185.1"/>
    </source>
</evidence>
<evidence type="ECO:0000256" key="1">
    <source>
        <dbReference type="SAM" id="SignalP"/>
    </source>
</evidence>
<keyword evidence="3" id="KW-1185">Reference proteome</keyword>
<gene>
    <name evidence="2" type="ORF">KIH39_20390</name>
</gene>
<proteinExistence type="predicted"/>
<sequence length="373" mass="41864">MYRYLFVLIAAAAWLSPAWAQISPMQDYEIPNKNPPAAALESTKTPVDPPIQLADQGGFDGKGGLGFGPAGMTGGPGSGFGGIYGMTGPGIGVTWMPNQNVRGQNADLGFVRQQTSIVVPLWIDGPDKVTFNTGIGTTWFNGNPIFPDSMRQFPNQIWNVHLGLGYSHMFDNGWLASFSTNLGSASDKPFATIHEVNFGFMGMLRVPSGENNAWIFSLMYNPTGELNIPIPGVAYQWVPSENFSMNIGLPFMMRWRPMDDWVVSFSYMPVRTIHSKLTWEFDKNWQAYIGWDWISEGAYLSDRIDNQERLLYYEKHVQAGLRFEASSHLFLDMYGGYAYDRFYFTGKSYSDRNHDQLDIGDGPYAGFKVTIRY</sequence>
<protein>
    <submittedName>
        <fullName evidence="2">Uncharacterized protein</fullName>
    </submittedName>
</protein>
<reference evidence="2" key="1">
    <citation type="submission" date="2021-05" db="EMBL/GenBank/DDBJ databases">
        <title>Complete genome sequence of the cellulolytic planctomycete Telmatocola sphagniphila SP2T and characterization of the first cellulase from planctomycetes.</title>
        <authorList>
            <person name="Rakitin A.L."/>
            <person name="Beletsky A.V."/>
            <person name="Naumoff D.G."/>
            <person name="Kulichevskaya I.S."/>
            <person name="Mardanov A.V."/>
            <person name="Ravin N.V."/>
            <person name="Dedysh S.N."/>
        </authorList>
    </citation>
    <scope>NUCLEOTIDE SEQUENCE</scope>
    <source>
        <strain evidence="2">SP2T</strain>
    </source>
</reference>
<dbReference type="RefSeq" id="WP_213495066.1">
    <property type="nucleotide sequence ID" value="NZ_CP074694.1"/>
</dbReference>
<organism evidence="2 3">
    <name type="scientific">Telmatocola sphagniphila</name>
    <dbReference type="NCBI Taxonomy" id="1123043"/>
    <lineage>
        <taxon>Bacteria</taxon>
        <taxon>Pseudomonadati</taxon>
        <taxon>Planctomycetota</taxon>
        <taxon>Planctomycetia</taxon>
        <taxon>Gemmatales</taxon>
        <taxon>Gemmataceae</taxon>
    </lineage>
</organism>
<keyword evidence="1" id="KW-0732">Signal</keyword>
<evidence type="ECO:0000313" key="3">
    <source>
        <dbReference type="Proteomes" id="UP000676194"/>
    </source>
</evidence>
<dbReference type="AlphaFoldDB" id="A0A8E6B2Y6"/>
<dbReference type="EMBL" id="CP074694">
    <property type="protein sequence ID" value="QVL31185.1"/>
    <property type="molecule type" value="Genomic_DNA"/>
</dbReference>
<feature type="chain" id="PRO_5034997051" evidence="1">
    <location>
        <begin position="21"/>
        <end position="373"/>
    </location>
</feature>
<accession>A0A8E6B2Y6</accession>
<feature type="signal peptide" evidence="1">
    <location>
        <begin position="1"/>
        <end position="20"/>
    </location>
</feature>
<dbReference type="Proteomes" id="UP000676194">
    <property type="component" value="Chromosome"/>
</dbReference>
<dbReference type="KEGG" id="tsph:KIH39_20390"/>
<name>A0A8E6B2Y6_9BACT</name>